<dbReference type="HOGENOM" id="CLU_3008230_0_0_9"/>
<dbReference type="BioCyc" id="JESP1508404:G14D9-11947-MONOMER"/>
<reference evidence="1 2" key="1">
    <citation type="submission" date="2014-08" db="EMBL/GenBank/DDBJ databases">
        <title>Complete genome of a marine bacteria Jeotgalibacillus malaysiensis.</title>
        <authorList>
            <person name="Yaakop A.S."/>
            <person name="Chan K.-G."/>
            <person name="Goh K.M."/>
        </authorList>
    </citation>
    <scope>NUCLEOTIDE SEQUENCE [LARGE SCALE GENOMIC DNA]</scope>
    <source>
        <strain evidence="1 2">D5</strain>
    </source>
</reference>
<gene>
    <name evidence="1" type="ORF">JMA_26670</name>
</gene>
<proteinExistence type="predicted"/>
<dbReference type="EMBL" id="CP009416">
    <property type="protein sequence ID" value="AJD91984.1"/>
    <property type="molecule type" value="Genomic_DNA"/>
</dbReference>
<organism evidence="1 2">
    <name type="scientific">Jeotgalibacillus malaysiensis</name>
    <dbReference type="NCBI Taxonomy" id="1508404"/>
    <lineage>
        <taxon>Bacteria</taxon>
        <taxon>Bacillati</taxon>
        <taxon>Bacillota</taxon>
        <taxon>Bacilli</taxon>
        <taxon>Bacillales</taxon>
        <taxon>Caryophanaceae</taxon>
        <taxon>Jeotgalibacillus</taxon>
    </lineage>
</organism>
<evidence type="ECO:0000313" key="1">
    <source>
        <dbReference type="EMBL" id="AJD91984.1"/>
    </source>
</evidence>
<accession>A0A0B5AVF9</accession>
<dbReference type="Proteomes" id="UP000031449">
    <property type="component" value="Chromosome"/>
</dbReference>
<name>A0A0B5AVF9_9BACL</name>
<dbReference type="KEGG" id="jeo:JMA_26670"/>
<evidence type="ECO:0000313" key="2">
    <source>
        <dbReference type="Proteomes" id="UP000031449"/>
    </source>
</evidence>
<protein>
    <submittedName>
        <fullName evidence="1">Uncharacterized protein</fullName>
    </submittedName>
</protein>
<dbReference type="AlphaFoldDB" id="A0A0B5AVF9"/>
<keyword evidence="2" id="KW-1185">Reference proteome</keyword>
<sequence>MYILHRKNNGTHEVLKDSLNRAFRFFVNQQEASQLSRKLNRYTQKEKQWRVKKINL</sequence>